<name>A0AAD7V5X7_9FUNG</name>
<dbReference type="GO" id="GO:0005737">
    <property type="term" value="C:cytoplasm"/>
    <property type="evidence" value="ECO:0007669"/>
    <property type="project" value="TreeGrafter"/>
</dbReference>
<dbReference type="GeneID" id="83212201"/>
<dbReference type="AlphaFoldDB" id="A0AAD7V5X7"/>
<accession>A0AAD7V5X7</accession>
<protein>
    <recommendedName>
        <fullName evidence="4">F-box domain-containing protein</fullName>
    </recommendedName>
</protein>
<dbReference type="PANTHER" id="PTHR45982:SF3">
    <property type="entry name" value="F-BOX PROTEIN POF9"/>
    <property type="match status" value="1"/>
</dbReference>
<proteinExistence type="predicted"/>
<dbReference type="EMBL" id="JARTCD010000018">
    <property type="protein sequence ID" value="KAJ8659425.1"/>
    <property type="molecule type" value="Genomic_DNA"/>
</dbReference>
<dbReference type="Gene3D" id="2.130.10.30">
    <property type="entry name" value="Regulator of chromosome condensation 1/beta-lactamase-inhibitor protein II"/>
    <property type="match status" value="1"/>
</dbReference>
<reference evidence="2 3" key="1">
    <citation type="submission" date="2023-03" db="EMBL/GenBank/DDBJ databases">
        <title>Genome sequence of Lichtheimia ornata CBS 291.66.</title>
        <authorList>
            <person name="Mohabir J.T."/>
            <person name="Shea T.P."/>
            <person name="Kurbessoian T."/>
            <person name="Berby B."/>
            <person name="Fontaine J."/>
            <person name="Livny J."/>
            <person name="Gnirke A."/>
            <person name="Stajich J.E."/>
            <person name="Cuomo C.A."/>
        </authorList>
    </citation>
    <scope>NUCLEOTIDE SEQUENCE [LARGE SCALE GENOMIC DNA]</scope>
    <source>
        <strain evidence="2">CBS 291.66</strain>
    </source>
</reference>
<sequence length="425" mass="47436">MLSLCELPIDILTEQLLPLLHIGDLATLAATCRHLKMLCNEDRLWRYRAAADFSLDTSRLEPCQGWKQTYKKMVDNSMVYVWGENYDKRLGIHDDAMEQSLDKVVIPIKMTKLVGKGIAQVVTGGWSFHALDYRGRVWMWGMMQPRNPLTGHGEETTFGVVHLPSNIRIISLASGRSHAIALDEGGRVWHWSNRWQPMLVKSPAGSATMIQITACAFYSAALSTTGDLYTISYPIINSTPSVNHVSMPLLLHSCDRIIQIAGMDSAILVLTAHGRLFRVSTPCNNPHIQELLGFSTLLNGSNRLSINAHQHWFAIVDHTESKMILGNQKDEHPLQQFNLDTLVNRIMLGKNHMGVLTVDGTLLTGSFLQDATKDPLLGRRHHHRDPSLTLAEAYDAMDFDTPVHVYAAGFGGEHSACLALPREIF</sequence>
<dbReference type="InterPro" id="IPR009091">
    <property type="entry name" value="RCC1/BLIP-II"/>
</dbReference>
<feature type="repeat" description="RCC1" evidence="1">
    <location>
        <begin position="77"/>
        <end position="134"/>
    </location>
</feature>
<dbReference type="SUPFAM" id="SSF50985">
    <property type="entry name" value="RCC1/BLIP-II"/>
    <property type="match status" value="1"/>
</dbReference>
<dbReference type="PRINTS" id="PR00633">
    <property type="entry name" value="RCCNDNSATION"/>
</dbReference>
<feature type="repeat" description="RCC1" evidence="1">
    <location>
        <begin position="135"/>
        <end position="185"/>
    </location>
</feature>
<dbReference type="PANTHER" id="PTHR45982">
    <property type="entry name" value="REGULATOR OF CHROMOSOME CONDENSATION"/>
    <property type="match status" value="1"/>
</dbReference>
<dbReference type="RefSeq" id="XP_058344338.1">
    <property type="nucleotide sequence ID" value="XM_058484839.1"/>
</dbReference>
<dbReference type="Gene3D" id="1.20.1280.50">
    <property type="match status" value="1"/>
</dbReference>
<dbReference type="InterPro" id="IPR036047">
    <property type="entry name" value="F-box-like_dom_sf"/>
</dbReference>
<dbReference type="InterPro" id="IPR000408">
    <property type="entry name" value="Reg_chr_condens"/>
</dbReference>
<evidence type="ECO:0000313" key="3">
    <source>
        <dbReference type="Proteomes" id="UP001234581"/>
    </source>
</evidence>
<keyword evidence="3" id="KW-1185">Reference proteome</keyword>
<evidence type="ECO:0000313" key="2">
    <source>
        <dbReference type="EMBL" id="KAJ8659425.1"/>
    </source>
</evidence>
<dbReference type="Proteomes" id="UP001234581">
    <property type="component" value="Unassembled WGS sequence"/>
</dbReference>
<dbReference type="PROSITE" id="PS00626">
    <property type="entry name" value="RCC1_2"/>
    <property type="match status" value="1"/>
</dbReference>
<dbReference type="InterPro" id="IPR051553">
    <property type="entry name" value="Ran_GTPase-activating"/>
</dbReference>
<evidence type="ECO:0000256" key="1">
    <source>
        <dbReference type="PROSITE-ProRule" id="PRU00235"/>
    </source>
</evidence>
<dbReference type="PROSITE" id="PS50012">
    <property type="entry name" value="RCC1_3"/>
    <property type="match status" value="2"/>
</dbReference>
<evidence type="ECO:0008006" key="4">
    <source>
        <dbReference type="Google" id="ProtNLM"/>
    </source>
</evidence>
<gene>
    <name evidence="2" type="ORF">O0I10_004788</name>
</gene>
<dbReference type="GO" id="GO:0005085">
    <property type="term" value="F:guanyl-nucleotide exchange factor activity"/>
    <property type="evidence" value="ECO:0007669"/>
    <property type="project" value="TreeGrafter"/>
</dbReference>
<organism evidence="2 3">
    <name type="scientific">Lichtheimia ornata</name>
    <dbReference type="NCBI Taxonomy" id="688661"/>
    <lineage>
        <taxon>Eukaryota</taxon>
        <taxon>Fungi</taxon>
        <taxon>Fungi incertae sedis</taxon>
        <taxon>Mucoromycota</taxon>
        <taxon>Mucoromycotina</taxon>
        <taxon>Mucoromycetes</taxon>
        <taxon>Mucorales</taxon>
        <taxon>Lichtheimiaceae</taxon>
        <taxon>Lichtheimia</taxon>
    </lineage>
</organism>
<dbReference type="SUPFAM" id="SSF81383">
    <property type="entry name" value="F-box domain"/>
    <property type="match status" value="1"/>
</dbReference>
<dbReference type="Pfam" id="PF13540">
    <property type="entry name" value="RCC1_2"/>
    <property type="match status" value="1"/>
</dbReference>
<comment type="caution">
    <text evidence="2">The sequence shown here is derived from an EMBL/GenBank/DDBJ whole genome shotgun (WGS) entry which is preliminary data.</text>
</comment>